<comment type="caution">
    <text evidence="2">The sequence shown here is derived from an EMBL/GenBank/DDBJ whole genome shotgun (WGS) entry which is preliminary data.</text>
</comment>
<evidence type="ECO:0000313" key="3">
    <source>
        <dbReference type="Proteomes" id="UP000762676"/>
    </source>
</evidence>
<feature type="compositionally biased region" description="Acidic residues" evidence="1">
    <location>
        <begin position="48"/>
        <end position="59"/>
    </location>
</feature>
<evidence type="ECO:0000256" key="1">
    <source>
        <dbReference type="SAM" id="MobiDB-lite"/>
    </source>
</evidence>
<feature type="compositionally biased region" description="Acidic residues" evidence="1">
    <location>
        <begin position="21"/>
        <end position="35"/>
    </location>
</feature>
<reference evidence="2 3" key="1">
    <citation type="journal article" date="2021" name="Elife">
        <title>Chloroplast acquisition without the gene transfer in kleptoplastic sea slugs, Plakobranchus ocellatus.</title>
        <authorList>
            <person name="Maeda T."/>
            <person name="Takahashi S."/>
            <person name="Yoshida T."/>
            <person name="Shimamura S."/>
            <person name="Takaki Y."/>
            <person name="Nagai Y."/>
            <person name="Toyoda A."/>
            <person name="Suzuki Y."/>
            <person name="Arimoto A."/>
            <person name="Ishii H."/>
            <person name="Satoh N."/>
            <person name="Nishiyama T."/>
            <person name="Hasebe M."/>
            <person name="Maruyama T."/>
            <person name="Minagawa J."/>
            <person name="Obokata J."/>
            <person name="Shigenobu S."/>
        </authorList>
    </citation>
    <scope>NUCLEOTIDE SEQUENCE [LARGE SCALE GENOMIC DNA]</scope>
</reference>
<keyword evidence="3" id="KW-1185">Reference proteome</keyword>
<evidence type="ECO:0000313" key="2">
    <source>
        <dbReference type="EMBL" id="GFR63385.1"/>
    </source>
</evidence>
<feature type="region of interest" description="Disordered" evidence="1">
    <location>
        <begin position="16"/>
        <end position="104"/>
    </location>
</feature>
<protein>
    <submittedName>
        <fullName evidence="2">Uncharacterized protein</fullName>
    </submittedName>
</protein>
<sequence length="121" mass="13726">MDPVKFYGKHKRVFVRNVPDVSDDSELSDEDDPIDETWKPDDSSTSSDGDEPNASDVDEGTQPSTWQPNEQRQQPWRVRPHKTNLQVTEEPVFSGAKPPVGPPKQPIAYFRDIMDRVVTCS</sequence>
<dbReference type="Proteomes" id="UP000762676">
    <property type="component" value="Unassembled WGS sequence"/>
</dbReference>
<accession>A0AAV4ERS8</accession>
<gene>
    <name evidence="2" type="ORF">ElyMa_001894200</name>
</gene>
<name>A0AAV4ERS8_9GAST</name>
<feature type="compositionally biased region" description="Polar residues" evidence="1">
    <location>
        <begin position="61"/>
        <end position="74"/>
    </location>
</feature>
<dbReference type="AlphaFoldDB" id="A0AAV4ERS8"/>
<organism evidence="2 3">
    <name type="scientific">Elysia marginata</name>
    <dbReference type="NCBI Taxonomy" id="1093978"/>
    <lineage>
        <taxon>Eukaryota</taxon>
        <taxon>Metazoa</taxon>
        <taxon>Spiralia</taxon>
        <taxon>Lophotrochozoa</taxon>
        <taxon>Mollusca</taxon>
        <taxon>Gastropoda</taxon>
        <taxon>Heterobranchia</taxon>
        <taxon>Euthyneura</taxon>
        <taxon>Panpulmonata</taxon>
        <taxon>Sacoglossa</taxon>
        <taxon>Placobranchoidea</taxon>
        <taxon>Plakobranchidae</taxon>
        <taxon>Elysia</taxon>
    </lineage>
</organism>
<proteinExistence type="predicted"/>
<dbReference type="EMBL" id="BMAT01003843">
    <property type="protein sequence ID" value="GFR63385.1"/>
    <property type="molecule type" value="Genomic_DNA"/>
</dbReference>